<gene>
    <name evidence="1" type="ORF">GOB84_10480</name>
</gene>
<protein>
    <submittedName>
        <fullName evidence="1">Uncharacterized protein</fullName>
    </submittedName>
</protein>
<evidence type="ECO:0000313" key="2">
    <source>
        <dbReference type="Proteomes" id="UP000615326"/>
    </source>
</evidence>
<keyword evidence="2" id="KW-1185">Reference proteome</keyword>
<dbReference type="Proteomes" id="UP000615326">
    <property type="component" value="Unassembled WGS sequence"/>
</dbReference>
<evidence type="ECO:0000313" key="1">
    <source>
        <dbReference type="EMBL" id="NHO32974.1"/>
    </source>
</evidence>
<dbReference type="RefSeq" id="WP_173577505.1">
    <property type="nucleotide sequence ID" value="NZ_WOSW01000019.1"/>
</dbReference>
<dbReference type="EMBL" id="WOSW01000019">
    <property type="protein sequence ID" value="NHO32974.1"/>
    <property type="molecule type" value="Genomic_DNA"/>
</dbReference>
<name>A0ABX0K9B2_9PROT</name>
<comment type="caution">
    <text evidence="1">The sequence shown here is derived from an EMBL/GenBank/DDBJ whole genome shotgun (WGS) entry which is preliminary data.</text>
</comment>
<sequence>MTAALSKLMKHPVKVFRNEPFQAPGDAERAKVVAGRLYYRAVTGARRPT</sequence>
<proteinExistence type="predicted"/>
<organism evidence="1 2">
    <name type="scientific">Acetobacter fallax</name>
    <dbReference type="NCBI Taxonomy" id="1737473"/>
    <lineage>
        <taxon>Bacteria</taxon>
        <taxon>Pseudomonadati</taxon>
        <taxon>Pseudomonadota</taxon>
        <taxon>Alphaproteobacteria</taxon>
        <taxon>Acetobacterales</taxon>
        <taxon>Acetobacteraceae</taxon>
        <taxon>Acetobacter</taxon>
    </lineage>
</organism>
<reference evidence="1 2" key="1">
    <citation type="journal article" date="2020" name="Int. J. Syst. Evol. Microbiol.">
        <title>Novel acetic acid bacteria from cider fermentations: Acetobacter conturbans sp. nov. and Acetobacter fallax sp. nov.</title>
        <authorList>
            <person name="Sombolestani A.S."/>
            <person name="Cleenwerck I."/>
            <person name="Cnockaert M."/>
            <person name="Borremans W."/>
            <person name="Wieme A.D."/>
            <person name="De Vuyst L."/>
            <person name="Vandamme P."/>
        </authorList>
    </citation>
    <scope>NUCLEOTIDE SEQUENCE [LARGE SCALE GENOMIC DNA]</scope>
    <source>
        <strain evidence="1 2">LMG 1637</strain>
    </source>
</reference>
<accession>A0ABX0K9B2</accession>